<dbReference type="SUPFAM" id="SSF143081">
    <property type="entry name" value="BB1717-like"/>
    <property type="match status" value="1"/>
</dbReference>
<keyword evidence="2 8" id="KW-0645">Protease</keyword>
<keyword evidence="6" id="KW-0238">DNA-binding</keyword>
<dbReference type="InterPro" id="IPR036590">
    <property type="entry name" value="SRAP-like"/>
</dbReference>
<evidence type="ECO:0000256" key="5">
    <source>
        <dbReference type="ARBA" id="ARBA00023124"/>
    </source>
</evidence>
<dbReference type="EMBL" id="JADKNH010000004">
    <property type="protein sequence ID" value="MBF4693208.1"/>
    <property type="molecule type" value="Genomic_DNA"/>
</dbReference>
<comment type="caution">
    <text evidence="9">The sequence shown here is derived from an EMBL/GenBank/DDBJ whole genome shotgun (WGS) entry which is preliminary data.</text>
</comment>
<reference evidence="9 10" key="1">
    <citation type="submission" date="2020-11" db="EMBL/GenBank/DDBJ databases">
        <title>Fusibacter basophilias sp. nov.</title>
        <authorList>
            <person name="Qiu D."/>
        </authorList>
    </citation>
    <scope>NUCLEOTIDE SEQUENCE [LARGE SCALE GENOMIC DNA]</scope>
    <source>
        <strain evidence="9 10">Q10-2</strain>
    </source>
</reference>
<protein>
    <recommendedName>
        <fullName evidence="8">Abasic site processing protein</fullName>
        <ecNumber evidence="8">3.4.-.-</ecNumber>
    </recommendedName>
</protein>
<evidence type="ECO:0000256" key="8">
    <source>
        <dbReference type="RuleBase" id="RU364100"/>
    </source>
</evidence>
<sequence>MCGRYLLEADYEALIERYGILDDFNALYEKKEEIFPGQSILAITHNGEFNERRSFIWGLKFTPKRILINSRIETVLNSKLYDRFRPCIIPASGYYEWENIHKRKMKITADSKIINLAGLFDLHSNTVSIITTEATPEMEWIHNRMPLVIEETEQDQWLKAVQLKKYLFHYDLKKTLKFSAENLESSTQLSFFSEDFFEKI</sequence>
<keyword evidence="4 8" id="KW-0378">Hydrolase</keyword>
<evidence type="ECO:0000313" key="10">
    <source>
        <dbReference type="Proteomes" id="UP000614200"/>
    </source>
</evidence>
<keyword evidence="5" id="KW-0190">Covalent protein-DNA linkage</keyword>
<evidence type="ECO:0000256" key="4">
    <source>
        <dbReference type="ARBA" id="ARBA00022801"/>
    </source>
</evidence>
<evidence type="ECO:0000256" key="7">
    <source>
        <dbReference type="ARBA" id="ARBA00023239"/>
    </source>
</evidence>
<dbReference type="InterPro" id="IPR003738">
    <property type="entry name" value="SRAP"/>
</dbReference>
<gene>
    <name evidence="9" type="ORF">ISU02_08750</name>
</gene>
<keyword evidence="7" id="KW-0456">Lyase</keyword>
<dbReference type="EC" id="3.4.-.-" evidence="8"/>
<evidence type="ECO:0000313" key="9">
    <source>
        <dbReference type="EMBL" id="MBF4693208.1"/>
    </source>
</evidence>
<evidence type="ECO:0000256" key="6">
    <source>
        <dbReference type="ARBA" id="ARBA00023125"/>
    </source>
</evidence>
<keyword evidence="10" id="KW-1185">Reference proteome</keyword>
<evidence type="ECO:0000256" key="3">
    <source>
        <dbReference type="ARBA" id="ARBA00022763"/>
    </source>
</evidence>
<organism evidence="9 10">
    <name type="scientific">Fusibacter ferrireducens</name>
    <dbReference type="NCBI Taxonomy" id="2785058"/>
    <lineage>
        <taxon>Bacteria</taxon>
        <taxon>Bacillati</taxon>
        <taxon>Bacillota</taxon>
        <taxon>Clostridia</taxon>
        <taxon>Eubacteriales</taxon>
        <taxon>Eubacteriales Family XII. Incertae Sedis</taxon>
        <taxon>Fusibacter</taxon>
    </lineage>
</organism>
<dbReference type="Proteomes" id="UP000614200">
    <property type="component" value="Unassembled WGS sequence"/>
</dbReference>
<dbReference type="Gene3D" id="3.90.1680.10">
    <property type="entry name" value="SOS response associated peptidase-like"/>
    <property type="match status" value="1"/>
</dbReference>
<dbReference type="Pfam" id="PF02586">
    <property type="entry name" value="SRAP"/>
    <property type="match status" value="1"/>
</dbReference>
<comment type="similarity">
    <text evidence="1 8">Belongs to the SOS response-associated peptidase family.</text>
</comment>
<name>A0ABR9ZRW5_9FIRM</name>
<keyword evidence="3" id="KW-0227">DNA damage</keyword>
<dbReference type="PANTHER" id="PTHR13604">
    <property type="entry name" value="DC12-RELATED"/>
    <property type="match status" value="1"/>
</dbReference>
<dbReference type="PANTHER" id="PTHR13604:SF0">
    <property type="entry name" value="ABASIC SITE PROCESSING PROTEIN HMCES"/>
    <property type="match status" value="1"/>
</dbReference>
<dbReference type="RefSeq" id="WP_194701432.1">
    <property type="nucleotide sequence ID" value="NZ_JADKNH010000004.1"/>
</dbReference>
<proteinExistence type="inferred from homology"/>
<evidence type="ECO:0000256" key="2">
    <source>
        <dbReference type="ARBA" id="ARBA00022670"/>
    </source>
</evidence>
<accession>A0ABR9ZRW5</accession>
<evidence type="ECO:0000256" key="1">
    <source>
        <dbReference type="ARBA" id="ARBA00008136"/>
    </source>
</evidence>